<evidence type="ECO:0008006" key="3">
    <source>
        <dbReference type="Google" id="ProtNLM"/>
    </source>
</evidence>
<proteinExistence type="predicted"/>
<accession>A0ABN3W752</accession>
<evidence type="ECO:0000313" key="2">
    <source>
        <dbReference type="Proteomes" id="UP001500831"/>
    </source>
</evidence>
<name>A0ABN3W752_9ACTN</name>
<sequence>MLDPLSFGGQQLDEFRGCFRTTGGVGCHVPLLCARGRLDGFATVVRPVSNAFDPSGGGSSAFVAIVAEVTRMCARPAEAFM</sequence>
<evidence type="ECO:0000313" key="1">
    <source>
        <dbReference type="EMBL" id="GAA2893747.1"/>
    </source>
</evidence>
<comment type="caution">
    <text evidence="1">The sequence shown here is derived from an EMBL/GenBank/DDBJ whole genome shotgun (WGS) entry which is preliminary data.</text>
</comment>
<organism evidence="1 2">
    <name type="scientific">Streptosporangium fragile</name>
    <dbReference type="NCBI Taxonomy" id="46186"/>
    <lineage>
        <taxon>Bacteria</taxon>
        <taxon>Bacillati</taxon>
        <taxon>Actinomycetota</taxon>
        <taxon>Actinomycetes</taxon>
        <taxon>Streptosporangiales</taxon>
        <taxon>Streptosporangiaceae</taxon>
        <taxon>Streptosporangium</taxon>
    </lineage>
</organism>
<dbReference type="EMBL" id="BAAAVI010000052">
    <property type="protein sequence ID" value="GAA2893747.1"/>
    <property type="molecule type" value="Genomic_DNA"/>
</dbReference>
<dbReference type="Proteomes" id="UP001500831">
    <property type="component" value="Unassembled WGS sequence"/>
</dbReference>
<keyword evidence="2" id="KW-1185">Reference proteome</keyword>
<protein>
    <recommendedName>
        <fullName evidence="3">GAF domain-containing protein</fullName>
    </recommendedName>
</protein>
<gene>
    <name evidence="1" type="ORF">GCM10010517_58290</name>
</gene>
<reference evidence="1 2" key="1">
    <citation type="journal article" date="2019" name="Int. J. Syst. Evol. Microbiol.">
        <title>The Global Catalogue of Microorganisms (GCM) 10K type strain sequencing project: providing services to taxonomists for standard genome sequencing and annotation.</title>
        <authorList>
            <consortium name="The Broad Institute Genomics Platform"/>
            <consortium name="The Broad Institute Genome Sequencing Center for Infectious Disease"/>
            <person name="Wu L."/>
            <person name="Ma J."/>
        </authorList>
    </citation>
    <scope>NUCLEOTIDE SEQUENCE [LARGE SCALE GENOMIC DNA]</scope>
    <source>
        <strain evidence="1 2">JCM 6242</strain>
    </source>
</reference>